<dbReference type="RefSeq" id="WP_198867535.1">
    <property type="nucleotide sequence ID" value="NZ_CP066310.1"/>
</dbReference>
<evidence type="ECO:0000256" key="1">
    <source>
        <dbReference type="ARBA" id="ARBA00004613"/>
    </source>
</evidence>
<dbReference type="EMBL" id="CP066310">
    <property type="protein sequence ID" value="QQE90056.1"/>
    <property type="molecule type" value="Genomic_DNA"/>
</dbReference>
<dbReference type="InterPro" id="IPR025282">
    <property type="entry name" value="DUF4214"/>
</dbReference>
<dbReference type="InterPro" id="IPR011049">
    <property type="entry name" value="Serralysin-like_metalloprot_C"/>
</dbReference>
<evidence type="ECO:0000259" key="4">
    <source>
        <dbReference type="Pfam" id="PF13946"/>
    </source>
</evidence>
<comment type="subcellular location">
    <subcellularLocation>
        <location evidence="1">Secreted</location>
    </subcellularLocation>
</comment>
<dbReference type="Gene3D" id="1.10.3130.20">
    <property type="entry name" value="Phycobilisome linker domain"/>
    <property type="match status" value="1"/>
</dbReference>
<feature type="domain" description="DUF4214" evidence="4">
    <location>
        <begin position="285"/>
        <end position="351"/>
    </location>
</feature>
<dbReference type="PRINTS" id="PR00313">
    <property type="entry name" value="CABNDNGRPT"/>
</dbReference>
<dbReference type="InterPro" id="IPR038255">
    <property type="entry name" value="PBS_linker_sf"/>
</dbReference>
<dbReference type="GO" id="GO:0005509">
    <property type="term" value="F:calcium ion binding"/>
    <property type="evidence" value="ECO:0007669"/>
    <property type="project" value="InterPro"/>
</dbReference>
<dbReference type="PANTHER" id="PTHR38340">
    <property type="entry name" value="S-LAYER PROTEIN"/>
    <property type="match status" value="1"/>
</dbReference>
<protein>
    <submittedName>
        <fullName evidence="5">DUF4214 domain-containing protein</fullName>
    </submittedName>
</protein>
<accession>A0AAQ0C168</accession>
<gene>
    <name evidence="5" type="ORF">GKQ51_07020</name>
</gene>
<keyword evidence="3" id="KW-0106">Calcium</keyword>
<dbReference type="Proteomes" id="UP000596192">
    <property type="component" value="Chromosome"/>
</dbReference>
<name>A0AAQ0C168_9GAMM</name>
<organism evidence="5 6">
    <name type="scientific">Azotobacter chroococcum</name>
    <dbReference type="NCBI Taxonomy" id="353"/>
    <lineage>
        <taxon>Bacteria</taxon>
        <taxon>Pseudomonadati</taxon>
        <taxon>Pseudomonadota</taxon>
        <taxon>Gammaproteobacteria</taxon>
        <taxon>Pseudomonadales</taxon>
        <taxon>Pseudomonadaceae</taxon>
        <taxon>Azotobacter</taxon>
    </lineage>
</organism>
<dbReference type="SUPFAM" id="SSF51120">
    <property type="entry name" value="beta-Roll"/>
    <property type="match status" value="1"/>
</dbReference>
<dbReference type="AlphaFoldDB" id="A0AAQ0C168"/>
<reference evidence="5 6" key="1">
    <citation type="submission" date="2020-12" db="EMBL/GenBank/DDBJ databases">
        <title>Genomic Analysis and Response surface optimization of nitrogen-fixing conditions for A. chroococcum strain HR1, Isolation from rhizosphere soil.</title>
        <authorList>
            <person name="Li J."/>
            <person name="Yang H."/>
            <person name="Liu H."/>
            <person name="Wang C."/>
            <person name="Tian Y."/>
            <person name="Lu X.Y."/>
        </authorList>
    </citation>
    <scope>NUCLEOTIDE SEQUENCE [LARGE SCALE GENOMIC DNA]</scope>
    <source>
        <strain evidence="5 6">HR1</strain>
    </source>
</reference>
<evidence type="ECO:0000256" key="2">
    <source>
        <dbReference type="ARBA" id="ARBA00022525"/>
    </source>
</evidence>
<evidence type="ECO:0000256" key="3">
    <source>
        <dbReference type="ARBA" id="ARBA00022837"/>
    </source>
</evidence>
<evidence type="ECO:0000313" key="6">
    <source>
        <dbReference type="Proteomes" id="UP000596192"/>
    </source>
</evidence>
<dbReference type="Pfam" id="PF13946">
    <property type="entry name" value="DUF4214"/>
    <property type="match status" value="1"/>
</dbReference>
<proteinExistence type="predicted"/>
<dbReference type="GO" id="GO:0005576">
    <property type="term" value="C:extracellular region"/>
    <property type="evidence" value="ECO:0007669"/>
    <property type="project" value="UniProtKB-SubCell"/>
</dbReference>
<dbReference type="Gene3D" id="2.150.10.10">
    <property type="entry name" value="Serralysin-like metalloprotease, C-terminal"/>
    <property type="match status" value="1"/>
</dbReference>
<dbReference type="PANTHER" id="PTHR38340:SF1">
    <property type="entry name" value="S-LAYER PROTEIN"/>
    <property type="match status" value="1"/>
</dbReference>
<keyword evidence="2" id="KW-0964">Secreted</keyword>
<dbReference type="InterPro" id="IPR050557">
    <property type="entry name" value="RTX_toxin/Mannuronan_C5-epim"/>
</dbReference>
<dbReference type="Pfam" id="PF00353">
    <property type="entry name" value="HemolysinCabind"/>
    <property type="match status" value="1"/>
</dbReference>
<dbReference type="InterPro" id="IPR001343">
    <property type="entry name" value="Hemolysn_Ca-bd"/>
</dbReference>
<evidence type="ECO:0000313" key="5">
    <source>
        <dbReference type="EMBL" id="QQE90056.1"/>
    </source>
</evidence>
<sequence>MSFNYELPLPVEGLQDLLENILPGDLISIIGDLIPSLPDGVDSFNVAQAGLNGNTLALMGNEVNADADVVLTQVAGEAGQQQAVVIPSEILENAKLYAFDSQADLSIGFNTVERTIISGNGNDLITVSGDKNTTLVGATGNDTLITSGGNDSVVGGLGNDSISTGAGNDTIVSGLGHDTINAGEGFDVVKFNGNVEDFNIIDLGDGELFVHSKLSPLNSSTIRNTEILSFETPAGTDNVALVENETEATAMRLYEAFFDRSADIDGAEYWLGQLEAGAVSLTDIANGFQNSEEFQANGELDDSAFVELLYENALDREADEAGKDFWVEQLEGGVSRADVAISIVGSSEAAETIDNVIIISGDQV</sequence>